<dbReference type="SUPFAM" id="SSF53474">
    <property type="entry name" value="alpha/beta-Hydrolases"/>
    <property type="match status" value="1"/>
</dbReference>
<keyword evidence="6" id="KW-0325">Glycoprotein</keyword>
<dbReference type="InterPro" id="IPR000073">
    <property type="entry name" value="AB_hydrolase_1"/>
</dbReference>
<dbReference type="EMBL" id="LR899009">
    <property type="protein sequence ID" value="CAD7078755.1"/>
    <property type="molecule type" value="Genomic_DNA"/>
</dbReference>
<dbReference type="GO" id="GO:0016042">
    <property type="term" value="P:lipid catabolic process"/>
    <property type="evidence" value="ECO:0007669"/>
    <property type="project" value="UniProtKB-KW"/>
</dbReference>
<feature type="domain" description="AB hydrolase-1" evidence="10">
    <location>
        <begin position="67"/>
        <end position="354"/>
    </location>
</feature>
<sequence>MLKYFVVTFTLLFACKAAVDKDVAEDALLTTPQLIKKYGYPDETHQVETEDGYILEVHRIARPGAQPIYLQHGNLDSSGTWVLMGPNLGLGYYLWELGYDIWMGNNRGNRYSKKHKTLSPSDSSFWDFSWHEIGINDLPATIDYILGHTGFEKLHYIGHSQGTTSFFVMASERPEYNDKIISMQALAPVASFIDIKSPYILYIATWLEAVDYWSTMFGVNEFSANDELACANDLFLIGGFDQAQLNYTMLPVINGHTPAGASVKQMLHYGQLARYKNFCQYDYGWYLNFFQYFSYFPPCYDLKKITAPVILHHATNDWLAPSYDVNQLFEDLGNPRGKYLVPYPEFNHFDFIWGIDSRVLVHNKIVSVLKELEQEEKSKN</sequence>
<dbReference type="OrthoDB" id="9974421at2759"/>
<dbReference type="InParanoid" id="A0A7R8UDF6"/>
<dbReference type="InterPro" id="IPR029058">
    <property type="entry name" value="AB_hydrolase_fold"/>
</dbReference>
<evidence type="ECO:0000256" key="2">
    <source>
        <dbReference type="ARBA" id="ARBA00022729"/>
    </source>
</evidence>
<dbReference type="GO" id="GO:0016788">
    <property type="term" value="F:hydrolase activity, acting on ester bonds"/>
    <property type="evidence" value="ECO:0007669"/>
    <property type="project" value="InterPro"/>
</dbReference>
<dbReference type="Pfam" id="PF00561">
    <property type="entry name" value="Abhydrolase_1"/>
    <property type="match status" value="1"/>
</dbReference>
<dbReference type="PIRSF" id="PIRSF000862">
    <property type="entry name" value="Steryl_ester_lip"/>
    <property type="match status" value="1"/>
</dbReference>
<evidence type="ECO:0000256" key="6">
    <source>
        <dbReference type="ARBA" id="ARBA00023180"/>
    </source>
</evidence>
<reference evidence="11 12" key="1">
    <citation type="submission" date="2020-11" db="EMBL/GenBank/DDBJ databases">
        <authorList>
            <person name="Wallbank WR R."/>
            <person name="Pardo Diaz C."/>
            <person name="Kozak K."/>
            <person name="Martin S."/>
            <person name="Jiggins C."/>
            <person name="Moest M."/>
            <person name="Warren A I."/>
            <person name="Generalovic N T."/>
            <person name="Byers J.R.P. K."/>
            <person name="Montejo-Kovacevich G."/>
            <person name="Yen C E."/>
        </authorList>
    </citation>
    <scope>NUCLEOTIDE SEQUENCE [LARGE SCALE GENOMIC DNA]</scope>
</reference>
<proteinExistence type="inferred from homology"/>
<feature type="active site" description="Charge relay system" evidence="8">
    <location>
        <position position="348"/>
    </location>
</feature>
<dbReference type="Gene3D" id="3.40.50.1820">
    <property type="entry name" value="alpha/beta hydrolase"/>
    <property type="match status" value="1"/>
</dbReference>
<keyword evidence="3 7" id="KW-0378">Hydrolase</keyword>
<organism evidence="11 12">
    <name type="scientific">Hermetia illucens</name>
    <name type="common">Black soldier fly</name>
    <dbReference type="NCBI Taxonomy" id="343691"/>
    <lineage>
        <taxon>Eukaryota</taxon>
        <taxon>Metazoa</taxon>
        <taxon>Ecdysozoa</taxon>
        <taxon>Arthropoda</taxon>
        <taxon>Hexapoda</taxon>
        <taxon>Insecta</taxon>
        <taxon>Pterygota</taxon>
        <taxon>Neoptera</taxon>
        <taxon>Endopterygota</taxon>
        <taxon>Diptera</taxon>
        <taxon>Brachycera</taxon>
        <taxon>Stratiomyomorpha</taxon>
        <taxon>Stratiomyidae</taxon>
        <taxon>Hermetiinae</taxon>
        <taxon>Hermetia</taxon>
    </lineage>
</organism>
<keyword evidence="2 9" id="KW-0732">Signal</keyword>
<dbReference type="InterPro" id="IPR025483">
    <property type="entry name" value="Lipase_euk"/>
</dbReference>
<protein>
    <recommendedName>
        <fullName evidence="7">Lipase</fullName>
    </recommendedName>
</protein>
<feature type="signal peptide" evidence="9">
    <location>
        <begin position="1"/>
        <end position="17"/>
    </location>
</feature>
<feature type="chain" id="PRO_5031436263" description="Lipase" evidence="9">
    <location>
        <begin position="18"/>
        <end position="380"/>
    </location>
</feature>
<gene>
    <name evidence="11" type="ORF">HERILL_LOCUS2008</name>
</gene>
<feature type="active site" description="Nucleophile" evidence="8">
    <location>
        <position position="160"/>
    </location>
</feature>
<evidence type="ECO:0000256" key="1">
    <source>
        <dbReference type="ARBA" id="ARBA00010701"/>
    </source>
</evidence>
<dbReference type="FunFam" id="3.40.50.1820:FF:000057">
    <property type="entry name" value="Lipase"/>
    <property type="match status" value="1"/>
</dbReference>
<accession>A0A7R8UDF6</accession>
<evidence type="ECO:0000259" key="10">
    <source>
        <dbReference type="Pfam" id="PF00561"/>
    </source>
</evidence>
<feature type="active site" description="Charge relay system" evidence="8">
    <location>
        <position position="317"/>
    </location>
</feature>
<comment type="similarity">
    <text evidence="1 7">Belongs to the AB hydrolase superfamily. Lipase family.</text>
</comment>
<evidence type="ECO:0000256" key="8">
    <source>
        <dbReference type="PIRSR" id="PIRSR000862-1"/>
    </source>
</evidence>
<keyword evidence="5" id="KW-0443">Lipid metabolism</keyword>
<evidence type="ECO:0000256" key="4">
    <source>
        <dbReference type="ARBA" id="ARBA00022963"/>
    </source>
</evidence>
<evidence type="ECO:0000313" key="11">
    <source>
        <dbReference type="EMBL" id="CAD7078755.1"/>
    </source>
</evidence>
<dbReference type="AlphaFoldDB" id="A0A7R8UDF6"/>
<evidence type="ECO:0000256" key="5">
    <source>
        <dbReference type="ARBA" id="ARBA00023098"/>
    </source>
</evidence>
<evidence type="ECO:0000256" key="7">
    <source>
        <dbReference type="PIRNR" id="PIRNR000862"/>
    </source>
</evidence>
<evidence type="ECO:0000313" key="12">
    <source>
        <dbReference type="Proteomes" id="UP000594454"/>
    </source>
</evidence>
<evidence type="ECO:0000256" key="3">
    <source>
        <dbReference type="ARBA" id="ARBA00022801"/>
    </source>
</evidence>
<name>A0A7R8UDF6_HERIL</name>
<dbReference type="PROSITE" id="PS51257">
    <property type="entry name" value="PROKAR_LIPOPROTEIN"/>
    <property type="match status" value="1"/>
</dbReference>
<dbReference type="PANTHER" id="PTHR11005">
    <property type="entry name" value="LYSOSOMAL ACID LIPASE-RELATED"/>
    <property type="match status" value="1"/>
</dbReference>
<dbReference type="Proteomes" id="UP000594454">
    <property type="component" value="Chromosome 1"/>
</dbReference>
<keyword evidence="4 7" id="KW-0442">Lipid degradation</keyword>
<evidence type="ECO:0000256" key="9">
    <source>
        <dbReference type="SAM" id="SignalP"/>
    </source>
</evidence>
<keyword evidence="12" id="KW-1185">Reference proteome</keyword>